<name>A0ABU7XG76_9HYPH</name>
<reference evidence="2 3" key="1">
    <citation type="submission" date="2024-02" db="EMBL/GenBank/DDBJ databases">
        <authorList>
            <person name="Grouzdev D."/>
        </authorList>
    </citation>
    <scope>NUCLEOTIDE SEQUENCE [LARGE SCALE GENOMIC DNA]</scope>
    <source>
        <strain evidence="2 3">9N</strain>
    </source>
</reference>
<evidence type="ECO:0000313" key="3">
    <source>
        <dbReference type="Proteomes" id="UP001350748"/>
    </source>
</evidence>
<evidence type="ECO:0000313" key="2">
    <source>
        <dbReference type="EMBL" id="MEF3366394.1"/>
    </source>
</evidence>
<dbReference type="SUPFAM" id="SSF47413">
    <property type="entry name" value="lambda repressor-like DNA-binding domains"/>
    <property type="match status" value="1"/>
</dbReference>
<dbReference type="RefSeq" id="WP_332081405.1">
    <property type="nucleotide sequence ID" value="NZ_JAZHYN010000017.1"/>
</dbReference>
<dbReference type="Gene3D" id="1.10.260.40">
    <property type="entry name" value="lambda repressor-like DNA-binding domains"/>
    <property type="match status" value="1"/>
</dbReference>
<evidence type="ECO:0000259" key="1">
    <source>
        <dbReference type="Pfam" id="PF13744"/>
    </source>
</evidence>
<feature type="domain" description="HigA2-like helix-turn-helix" evidence="1">
    <location>
        <begin position="15"/>
        <end position="94"/>
    </location>
</feature>
<sequence length="111" mass="12182">MSKDDFELVHGSGNVYRDFGRPDAGLAQARALIATRIIQTLDKRRLSTRDAEKLTGVSHSEFSRIRGAKLGRFTLDRLIAILGKLDEEVEVDVSFKRSGQHAGNPSTLASA</sequence>
<dbReference type="Pfam" id="PF13744">
    <property type="entry name" value="HTH_37"/>
    <property type="match status" value="1"/>
</dbReference>
<comment type="caution">
    <text evidence="2">The sequence shown here is derived from an EMBL/GenBank/DDBJ whole genome shotgun (WGS) entry which is preliminary data.</text>
</comment>
<dbReference type="InterPro" id="IPR039554">
    <property type="entry name" value="HigA2-like_HTH"/>
</dbReference>
<proteinExistence type="predicted"/>
<dbReference type="EMBL" id="JAZHYN010000017">
    <property type="protein sequence ID" value="MEF3366394.1"/>
    <property type="molecule type" value="Genomic_DNA"/>
</dbReference>
<accession>A0ABU7XG76</accession>
<organism evidence="2 3">
    <name type="scientific">Methylocystis borbori</name>
    <dbReference type="NCBI Taxonomy" id="3118750"/>
    <lineage>
        <taxon>Bacteria</taxon>
        <taxon>Pseudomonadati</taxon>
        <taxon>Pseudomonadota</taxon>
        <taxon>Alphaproteobacteria</taxon>
        <taxon>Hyphomicrobiales</taxon>
        <taxon>Methylocystaceae</taxon>
        <taxon>Methylocystis</taxon>
    </lineage>
</organism>
<protein>
    <submittedName>
        <fullName evidence="2">Helix-turn-helix transcriptional regulator</fullName>
    </submittedName>
</protein>
<gene>
    <name evidence="2" type="ORF">V3H18_07590</name>
</gene>
<dbReference type="InterPro" id="IPR010982">
    <property type="entry name" value="Lambda_DNA-bd_dom_sf"/>
</dbReference>
<dbReference type="Proteomes" id="UP001350748">
    <property type="component" value="Unassembled WGS sequence"/>
</dbReference>
<keyword evidence="3" id="KW-1185">Reference proteome</keyword>